<feature type="active site" description="Proton acceptor" evidence="2">
    <location>
        <position position="123"/>
    </location>
</feature>
<comment type="function">
    <text evidence="2">Hydrolyzes RNA 2',3'-cyclic phosphodiester to an RNA 2'-phosphomonoester.</text>
</comment>
<evidence type="ECO:0000313" key="3">
    <source>
        <dbReference type="EMBL" id="NHC14579.1"/>
    </source>
</evidence>
<comment type="similarity">
    <text evidence="2">Belongs to the 2H phosphoesterase superfamily. ThpR family.</text>
</comment>
<dbReference type="SUPFAM" id="SSF55144">
    <property type="entry name" value="LigT-like"/>
    <property type="match status" value="1"/>
</dbReference>
<evidence type="ECO:0000256" key="2">
    <source>
        <dbReference type="HAMAP-Rule" id="MF_01940"/>
    </source>
</evidence>
<dbReference type="NCBIfam" id="TIGR02258">
    <property type="entry name" value="2_5_ligase"/>
    <property type="match status" value="1"/>
</dbReference>
<name>A0ABX0GYA6_9ACTN</name>
<dbReference type="Pfam" id="PF13563">
    <property type="entry name" value="2_5_RNA_ligase2"/>
    <property type="match status" value="1"/>
</dbReference>
<dbReference type="PANTHER" id="PTHR35561:SF1">
    <property type="entry name" value="RNA 2',3'-CYCLIC PHOSPHODIESTERASE"/>
    <property type="match status" value="1"/>
</dbReference>
<proteinExistence type="inferred from homology"/>
<dbReference type="PANTHER" id="PTHR35561">
    <property type="entry name" value="RNA 2',3'-CYCLIC PHOSPHODIESTERASE"/>
    <property type="match status" value="1"/>
</dbReference>
<comment type="caution">
    <text evidence="3">The sequence shown here is derived from an EMBL/GenBank/DDBJ whole genome shotgun (WGS) entry which is preliminary data.</text>
</comment>
<accession>A0ABX0GYA6</accession>
<feature type="active site" description="Proton donor" evidence="2">
    <location>
        <position position="40"/>
    </location>
</feature>
<feature type="short sequence motif" description="HXTX 2" evidence="2">
    <location>
        <begin position="123"/>
        <end position="126"/>
    </location>
</feature>
<protein>
    <recommendedName>
        <fullName evidence="2">RNA 2',3'-cyclic phosphodiesterase</fullName>
        <shortName evidence="2">RNA 2',3'-CPDase</shortName>
        <ecNumber evidence="2">3.1.4.58</ecNumber>
    </recommendedName>
</protein>
<dbReference type="HAMAP" id="MF_01940">
    <property type="entry name" value="RNA_CPDase"/>
    <property type="match status" value="1"/>
</dbReference>
<dbReference type="Proteomes" id="UP000800981">
    <property type="component" value="Unassembled WGS sequence"/>
</dbReference>
<reference evidence="3 4" key="1">
    <citation type="submission" date="2020-03" db="EMBL/GenBank/DDBJ databases">
        <title>Two novel Motilibacter sp.</title>
        <authorList>
            <person name="Liu S."/>
        </authorList>
    </citation>
    <scope>NUCLEOTIDE SEQUENCE [LARGE SCALE GENOMIC DNA]</scope>
    <source>
        <strain evidence="3 4">E257</strain>
    </source>
</reference>
<dbReference type="InterPro" id="IPR004175">
    <property type="entry name" value="RNA_CPDase"/>
</dbReference>
<dbReference type="EMBL" id="JAANNP010000008">
    <property type="protein sequence ID" value="NHC14579.1"/>
    <property type="molecule type" value="Genomic_DNA"/>
</dbReference>
<evidence type="ECO:0000256" key="1">
    <source>
        <dbReference type="ARBA" id="ARBA00022801"/>
    </source>
</evidence>
<organism evidence="3 4">
    <name type="scientific">Motilibacter deserti</name>
    <dbReference type="NCBI Taxonomy" id="2714956"/>
    <lineage>
        <taxon>Bacteria</taxon>
        <taxon>Bacillati</taxon>
        <taxon>Actinomycetota</taxon>
        <taxon>Actinomycetes</taxon>
        <taxon>Motilibacterales</taxon>
        <taxon>Motilibacteraceae</taxon>
        <taxon>Motilibacter</taxon>
    </lineage>
</organism>
<dbReference type="InterPro" id="IPR009097">
    <property type="entry name" value="Cyclic_Pdiesterase"/>
</dbReference>
<dbReference type="Gene3D" id="3.90.1140.10">
    <property type="entry name" value="Cyclic phosphodiesterase"/>
    <property type="match status" value="1"/>
</dbReference>
<evidence type="ECO:0000313" key="4">
    <source>
        <dbReference type="Proteomes" id="UP000800981"/>
    </source>
</evidence>
<sequence>MRLFVALPLPADALTQLDTALGPVRQAHPQPRWVPSERWHLTLAFLGDIEERRLPELSERLARAAARSGPLELALSGGGRFGTGVVWVGFAGDLAPLTRLAEGVAAAARRTGIDVEDRRFTPHLTVARGRVVDGRPADLRPAAAALAAYSGSSFRADRIALVRSVLGPQPVYTELAGWALAAAG</sequence>
<feature type="short sequence motif" description="HXTX 1" evidence="2">
    <location>
        <begin position="40"/>
        <end position="43"/>
    </location>
</feature>
<keyword evidence="4" id="KW-1185">Reference proteome</keyword>
<dbReference type="RefSeq" id="WP_166282254.1">
    <property type="nucleotide sequence ID" value="NZ_JAANNP010000008.1"/>
</dbReference>
<comment type="catalytic activity">
    <reaction evidence="2">
        <text>a 3'-end 2',3'-cyclophospho-ribonucleotide-RNA + H2O = a 3'-end 2'-phospho-ribonucleotide-RNA + H(+)</text>
        <dbReference type="Rhea" id="RHEA:11828"/>
        <dbReference type="Rhea" id="RHEA-COMP:10464"/>
        <dbReference type="Rhea" id="RHEA-COMP:17353"/>
        <dbReference type="ChEBI" id="CHEBI:15377"/>
        <dbReference type="ChEBI" id="CHEBI:15378"/>
        <dbReference type="ChEBI" id="CHEBI:83064"/>
        <dbReference type="ChEBI" id="CHEBI:173113"/>
        <dbReference type="EC" id="3.1.4.58"/>
    </reaction>
</comment>
<gene>
    <name evidence="3" type="primary">thpR</name>
    <name evidence="3" type="ORF">G9H71_12400</name>
</gene>
<keyword evidence="1 2" id="KW-0378">Hydrolase</keyword>
<dbReference type="EC" id="3.1.4.58" evidence="2"/>